<dbReference type="WBParaSite" id="RSKR_0000660300.1">
    <property type="protein sequence ID" value="RSKR_0000660300.1"/>
    <property type="gene ID" value="RSKR_0000660300"/>
</dbReference>
<organism evidence="1 2">
    <name type="scientific">Rhabditophanes sp. KR3021</name>
    <dbReference type="NCBI Taxonomy" id="114890"/>
    <lineage>
        <taxon>Eukaryota</taxon>
        <taxon>Metazoa</taxon>
        <taxon>Ecdysozoa</taxon>
        <taxon>Nematoda</taxon>
        <taxon>Chromadorea</taxon>
        <taxon>Rhabditida</taxon>
        <taxon>Tylenchina</taxon>
        <taxon>Panagrolaimomorpha</taxon>
        <taxon>Strongyloidoidea</taxon>
        <taxon>Alloionematidae</taxon>
        <taxon>Rhabditophanes</taxon>
    </lineage>
</organism>
<evidence type="ECO:0000313" key="1">
    <source>
        <dbReference type="Proteomes" id="UP000095286"/>
    </source>
</evidence>
<sequence>MDRSLHVTSAPPTLNGPGVVDKAKPHPSLHDIKIDEDLMYKSKPLLSPMTPVGEDNNHLDDTNDAICRICYSETGSFINPCDCHGTMGTLHRDCLLEWVQKCGSVHCEMCGHQYASKVCTFKPFLKWSAPNLSRITIIRMLTLLSLFYITFYSLSIMKERKWVERTVKARSVPRPHDLFVLSKWYVVFFHYHLQFLSPPTYSLPLIFSTKLKNVLKSI</sequence>
<reference evidence="2" key="1">
    <citation type="submission" date="2016-11" db="UniProtKB">
        <authorList>
            <consortium name="WormBaseParasite"/>
        </authorList>
    </citation>
    <scope>IDENTIFICATION</scope>
    <source>
        <strain evidence="2">KR3021</strain>
    </source>
</reference>
<name>A0AC35U105_9BILA</name>
<proteinExistence type="predicted"/>
<evidence type="ECO:0000313" key="2">
    <source>
        <dbReference type="WBParaSite" id="RSKR_0000660300.1"/>
    </source>
</evidence>
<protein>
    <submittedName>
        <fullName evidence="2">RING-CH-type domain-containing protein</fullName>
    </submittedName>
</protein>
<dbReference type="Proteomes" id="UP000095286">
    <property type="component" value="Unplaced"/>
</dbReference>
<accession>A0AC35U105</accession>